<organism evidence="1 2">
    <name type="scientific">Lentithecium fluviatile CBS 122367</name>
    <dbReference type="NCBI Taxonomy" id="1168545"/>
    <lineage>
        <taxon>Eukaryota</taxon>
        <taxon>Fungi</taxon>
        <taxon>Dikarya</taxon>
        <taxon>Ascomycota</taxon>
        <taxon>Pezizomycotina</taxon>
        <taxon>Dothideomycetes</taxon>
        <taxon>Pleosporomycetidae</taxon>
        <taxon>Pleosporales</taxon>
        <taxon>Massarineae</taxon>
        <taxon>Lentitheciaceae</taxon>
        <taxon>Lentithecium</taxon>
    </lineage>
</organism>
<sequence>MALQTYARILINVGSYLPKDNIFDHVPWTAARKACVCVLTVNARSRIRIILLAAIMAEPPAEQMSCVCAVLDASHPGSAWHEGLRGARAGFGGGSANRLALVYPHPKCQPDTIGHGPHHLECQLRLAHGVGDREVFRWKEMGAITAAVLFVERARLGG</sequence>
<name>A0A6G1JMY6_9PLEO</name>
<evidence type="ECO:0000313" key="2">
    <source>
        <dbReference type="Proteomes" id="UP000799291"/>
    </source>
</evidence>
<dbReference type="EMBL" id="MU005569">
    <property type="protein sequence ID" value="KAF2691601.1"/>
    <property type="molecule type" value="Genomic_DNA"/>
</dbReference>
<keyword evidence="2" id="KW-1185">Reference proteome</keyword>
<evidence type="ECO:0000313" key="1">
    <source>
        <dbReference type="EMBL" id="KAF2691601.1"/>
    </source>
</evidence>
<protein>
    <submittedName>
        <fullName evidence="1">Uncharacterized protein</fullName>
    </submittedName>
</protein>
<gene>
    <name evidence="1" type="ORF">K458DRAFT_398041</name>
</gene>
<accession>A0A6G1JMY6</accession>
<reference evidence="1" key="1">
    <citation type="journal article" date="2020" name="Stud. Mycol.">
        <title>101 Dothideomycetes genomes: a test case for predicting lifestyles and emergence of pathogens.</title>
        <authorList>
            <person name="Haridas S."/>
            <person name="Albert R."/>
            <person name="Binder M."/>
            <person name="Bloem J."/>
            <person name="Labutti K."/>
            <person name="Salamov A."/>
            <person name="Andreopoulos B."/>
            <person name="Baker S."/>
            <person name="Barry K."/>
            <person name="Bills G."/>
            <person name="Bluhm B."/>
            <person name="Cannon C."/>
            <person name="Castanera R."/>
            <person name="Culley D."/>
            <person name="Daum C."/>
            <person name="Ezra D."/>
            <person name="Gonzalez J."/>
            <person name="Henrissat B."/>
            <person name="Kuo A."/>
            <person name="Liang C."/>
            <person name="Lipzen A."/>
            <person name="Lutzoni F."/>
            <person name="Magnuson J."/>
            <person name="Mondo S."/>
            <person name="Nolan M."/>
            <person name="Ohm R."/>
            <person name="Pangilinan J."/>
            <person name="Park H.-J."/>
            <person name="Ramirez L."/>
            <person name="Alfaro M."/>
            <person name="Sun H."/>
            <person name="Tritt A."/>
            <person name="Yoshinaga Y."/>
            <person name="Zwiers L.-H."/>
            <person name="Turgeon B."/>
            <person name="Goodwin S."/>
            <person name="Spatafora J."/>
            <person name="Crous P."/>
            <person name="Grigoriev I."/>
        </authorList>
    </citation>
    <scope>NUCLEOTIDE SEQUENCE</scope>
    <source>
        <strain evidence="1">CBS 122367</strain>
    </source>
</reference>
<proteinExistence type="predicted"/>
<dbReference type="Proteomes" id="UP000799291">
    <property type="component" value="Unassembled WGS sequence"/>
</dbReference>
<dbReference type="AlphaFoldDB" id="A0A6G1JMY6"/>